<dbReference type="PANTHER" id="PTHR34654:SF1">
    <property type="entry name" value="RNA-BINDING PROTEIN KHPA"/>
    <property type="match status" value="1"/>
</dbReference>
<dbReference type="InterPro" id="IPR020627">
    <property type="entry name" value="KhpA"/>
</dbReference>
<gene>
    <name evidence="4" type="ORF">METZ01_LOCUS348691</name>
</gene>
<feature type="compositionally biased region" description="Basic and acidic residues" evidence="3">
    <location>
        <begin position="9"/>
        <end position="18"/>
    </location>
</feature>
<dbReference type="PANTHER" id="PTHR34654">
    <property type="entry name" value="UPF0109 PROTEIN SCO5592"/>
    <property type="match status" value="1"/>
</dbReference>
<evidence type="ECO:0000256" key="3">
    <source>
        <dbReference type="SAM" id="MobiDB-lite"/>
    </source>
</evidence>
<dbReference type="AlphaFoldDB" id="A0A382RF90"/>
<name>A0A382RF90_9ZZZZ</name>
<keyword evidence="1" id="KW-0963">Cytoplasm</keyword>
<dbReference type="GO" id="GO:0003723">
    <property type="term" value="F:RNA binding"/>
    <property type="evidence" value="ECO:0007669"/>
    <property type="project" value="UniProtKB-KW"/>
</dbReference>
<reference evidence="4" key="1">
    <citation type="submission" date="2018-05" db="EMBL/GenBank/DDBJ databases">
        <authorList>
            <person name="Lanie J.A."/>
            <person name="Ng W.-L."/>
            <person name="Kazmierczak K.M."/>
            <person name="Andrzejewski T.M."/>
            <person name="Davidsen T.M."/>
            <person name="Wayne K.J."/>
            <person name="Tettelin H."/>
            <person name="Glass J.I."/>
            <person name="Rusch D."/>
            <person name="Podicherti R."/>
            <person name="Tsui H.-C.T."/>
            <person name="Winkler M.E."/>
        </authorList>
    </citation>
    <scope>NUCLEOTIDE SEQUENCE</scope>
</reference>
<dbReference type="Pfam" id="PF13083">
    <property type="entry name" value="KH_KhpA-B"/>
    <property type="match status" value="1"/>
</dbReference>
<dbReference type="EMBL" id="UINC01120993">
    <property type="protein sequence ID" value="SVC95837.1"/>
    <property type="molecule type" value="Genomic_DNA"/>
</dbReference>
<feature type="non-terminal residue" evidence="4">
    <location>
        <position position="1"/>
    </location>
</feature>
<proteinExistence type="predicted"/>
<sequence length="68" mass="7369">VDNPESVDVAERDSRDGVRISLTTGPGDLGKMIGRQGRTASAVRVIAEIAADREGQRVIVDFDDERDD</sequence>
<evidence type="ECO:0000256" key="2">
    <source>
        <dbReference type="ARBA" id="ARBA00022884"/>
    </source>
</evidence>
<evidence type="ECO:0008006" key="5">
    <source>
        <dbReference type="Google" id="ProtNLM"/>
    </source>
</evidence>
<protein>
    <recommendedName>
        <fullName evidence="5">KH domain-containing protein</fullName>
    </recommendedName>
</protein>
<organism evidence="4">
    <name type="scientific">marine metagenome</name>
    <dbReference type="NCBI Taxonomy" id="408172"/>
    <lineage>
        <taxon>unclassified sequences</taxon>
        <taxon>metagenomes</taxon>
        <taxon>ecological metagenomes</taxon>
    </lineage>
</organism>
<feature type="region of interest" description="Disordered" evidence="3">
    <location>
        <begin position="1"/>
        <end position="23"/>
    </location>
</feature>
<evidence type="ECO:0000313" key="4">
    <source>
        <dbReference type="EMBL" id="SVC95837.1"/>
    </source>
</evidence>
<keyword evidence="2" id="KW-0694">RNA-binding</keyword>
<evidence type="ECO:0000256" key="1">
    <source>
        <dbReference type="ARBA" id="ARBA00022490"/>
    </source>
</evidence>
<accession>A0A382RF90</accession>